<dbReference type="InterPro" id="IPR003594">
    <property type="entry name" value="HATPase_dom"/>
</dbReference>
<keyword evidence="10" id="KW-0067">ATP-binding</keyword>
<evidence type="ECO:0000256" key="12">
    <source>
        <dbReference type="ARBA" id="ARBA00023012"/>
    </source>
</evidence>
<evidence type="ECO:0000256" key="11">
    <source>
        <dbReference type="ARBA" id="ARBA00022989"/>
    </source>
</evidence>
<evidence type="ECO:0000313" key="18">
    <source>
        <dbReference type="EMBL" id="ROY49067.1"/>
    </source>
</evidence>
<dbReference type="RefSeq" id="WP_002354827.1">
    <property type="nucleotide sequence ID" value="NZ_AP025270.1"/>
</dbReference>
<evidence type="ECO:0000256" key="6">
    <source>
        <dbReference type="ARBA" id="ARBA00022679"/>
    </source>
</evidence>
<dbReference type="GO" id="GO:0005524">
    <property type="term" value="F:ATP binding"/>
    <property type="evidence" value="ECO:0007669"/>
    <property type="project" value="UniProtKB-KW"/>
</dbReference>
<accession>A0A2T5D872</accession>
<dbReference type="EMBL" id="RKOR01000025">
    <property type="protein sequence ID" value="ROY49067.1"/>
    <property type="molecule type" value="Genomic_DNA"/>
</dbReference>
<dbReference type="Gene3D" id="3.30.565.10">
    <property type="entry name" value="Histidine kinase-like ATPase, C-terminal domain"/>
    <property type="match status" value="1"/>
</dbReference>
<dbReference type="EMBL" id="CP119528">
    <property type="protein sequence ID" value="WER42608.1"/>
    <property type="molecule type" value="Genomic_DNA"/>
</dbReference>
<proteinExistence type="predicted"/>
<reference evidence="21 26" key="6">
    <citation type="submission" date="2023-03" db="EMBL/GenBank/DDBJ databases">
        <title>Complete genome sequence of an Enterococcus faecalis urinary isolate.</title>
        <authorList>
            <person name="Brauer A.L."/>
            <person name="Armbruster C.E."/>
        </authorList>
    </citation>
    <scope>NUCLEOTIDE SEQUENCE [LARGE SCALE GENOMIC DNA]</scope>
    <source>
        <strain evidence="21 26">3143</strain>
    </source>
</reference>
<evidence type="ECO:0000313" key="24">
    <source>
        <dbReference type="Proteomes" id="UP000275941"/>
    </source>
</evidence>
<feature type="domain" description="GAF" evidence="15">
    <location>
        <begin position="238"/>
        <end position="373"/>
    </location>
</feature>
<reference evidence="20 25" key="5">
    <citation type="submission" date="2023-02" db="EMBL/GenBank/DDBJ databases">
        <title>Results of the 2020 Genomic Proficiency Test for the network of European Union Reference Laboratory for Antimicrobial Resistance assessing whole genome sequencing capacities.</title>
        <authorList>
            <person name="Hoffmann M."/>
            <person name="Luo Y."/>
            <person name="Sorensen L.H."/>
            <person name="Pedersen S.K."/>
            <person name="Hendriksen R.S."/>
        </authorList>
    </citation>
    <scope>NUCLEOTIDE SEQUENCE [LARGE SCALE GENOMIC DNA]</scope>
    <source>
        <strain evidence="20 25">GENOMIC22-006</strain>
    </source>
</reference>
<evidence type="ECO:0000256" key="9">
    <source>
        <dbReference type="ARBA" id="ARBA00022777"/>
    </source>
</evidence>
<evidence type="ECO:0000313" key="19">
    <source>
        <dbReference type="EMBL" id="STP63874.1"/>
    </source>
</evidence>
<keyword evidence="6" id="KW-0808">Transferase</keyword>
<dbReference type="GO" id="GO:0071555">
    <property type="term" value="P:cell wall organization"/>
    <property type="evidence" value="ECO:0007669"/>
    <property type="project" value="InterPro"/>
</dbReference>
<dbReference type="Proteomes" id="UP000254396">
    <property type="component" value="Unassembled WGS sequence"/>
</dbReference>
<reference evidence="19 23" key="2">
    <citation type="submission" date="2018-06" db="EMBL/GenBank/DDBJ databases">
        <authorList>
            <consortium name="Pathogen Informatics"/>
            <person name="Doyle S."/>
        </authorList>
    </citation>
    <scope>NUCLEOTIDE SEQUENCE [LARGE SCALE GENOMIC DNA]</scope>
    <source>
        <strain evidence="19 23">NCTC13379</strain>
    </source>
</reference>
<evidence type="ECO:0000313" key="16">
    <source>
        <dbReference type="EMBL" id="MDN3192927.1"/>
    </source>
</evidence>
<reference evidence="18 24" key="3">
    <citation type="submission" date="2018-10" db="EMBL/GenBank/DDBJ databases">
        <title>Genotypes and phenotypes of Enterococci isolated from broiler chickens.</title>
        <authorList>
            <person name="Muhammad A.R."/>
            <person name="Diarra M.S."/>
        </authorList>
    </citation>
    <scope>NUCLEOTIDE SEQUENCE [LARGE SCALE GENOMIC DNA]</scope>
    <source>
        <strain evidence="18 24">P7 C A21</strain>
    </source>
</reference>
<evidence type="ECO:0000256" key="14">
    <source>
        <dbReference type="SAM" id="Phobius"/>
    </source>
</evidence>
<dbReference type="Proteomes" id="UP000244140">
    <property type="component" value="Unassembled WGS sequence"/>
</dbReference>
<name>A0A2T5D872_ENTFL</name>
<feature type="transmembrane region" description="Helical" evidence="14">
    <location>
        <begin position="12"/>
        <end position="32"/>
    </location>
</feature>
<keyword evidence="9 16" id="KW-0418">Kinase</keyword>
<dbReference type="OMA" id="SHFFRSN"/>
<dbReference type="OrthoDB" id="9776552at2"/>
<dbReference type="Pfam" id="PF06580">
    <property type="entry name" value="His_kinase"/>
    <property type="match status" value="1"/>
</dbReference>
<dbReference type="GO" id="GO:0000155">
    <property type="term" value="F:phosphorelay sensor kinase activity"/>
    <property type="evidence" value="ECO:0007669"/>
    <property type="project" value="InterPro"/>
</dbReference>
<keyword evidence="7 14" id="KW-0812">Transmembrane</keyword>
<dbReference type="AlphaFoldDB" id="A0A2T5D872"/>
<dbReference type="Pfam" id="PF07694">
    <property type="entry name" value="5TM-5TMR_LYT"/>
    <property type="match status" value="1"/>
</dbReference>
<evidence type="ECO:0000256" key="1">
    <source>
        <dbReference type="ARBA" id="ARBA00000085"/>
    </source>
</evidence>
<dbReference type="GO" id="GO:0005886">
    <property type="term" value="C:plasma membrane"/>
    <property type="evidence" value="ECO:0007669"/>
    <property type="project" value="UniProtKB-SubCell"/>
</dbReference>
<dbReference type="SMART" id="SM00065">
    <property type="entry name" value="GAF"/>
    <property type="match status" value="1"/>
</dbReference>
<dbReference type="EMBL" id="PZZH01000001">
    <property type="protein sequence ID" value="PTN79157.1"/>
    <property type="molecule type" value="Genomic_DNA"/>
</dbReference>
<comment type="subcellular location">
    <subcellularLocation>
        <location evidence="2">Cell membrane</location>
        <topology evidence="2">Multi-pass membrane protein</topology>
    </subcellularLocation>
</comment>
<dbReference type="InterPro" id="IPR036890">
    <property type="entry name" value="HATPase_C_sf"/>
</dbReference>
<dbReference type="EMBL" id="CP119159">
    <property type="protein sequence ID" value="WEH22815.1"/>
    <property type="molecule type" value="Genomic_DNA"/>
</dbReference>
<feature type="transmembrane region" description="Helical" evidence="14">
    <location>
        <begin position="121"/>
        <end position="139"/>
    </location>
</feature>
<dbReference type="EMBL" id="JAREWH010000010">
    <property type="protein sequence ID" value="MDN3192927.1"/>
    <property type="molecule type" value="Genomic_DNA"/>
</dbReference>
<evidence type="ECO:0000313" key="26">
    <source>
        <dbReference type="Proteomes" id="UP001222182"/>
    </source>
</evidence>
<keyword evidence="5" id="KW-0597">Phosphoprotein</keyword>
<dbReference type="Proteomes" id="UP001221642">
    <property type="component" value="Chromosome"/>
</dbReference>
<feature type="transmembrane region" description="Helical" evidence="14">
    <location>
        <begin position="44"/>
        <end position="67"/>
    </location>
</feature>
<keyword evidence="13 14" id="KW-0472">Membrane</keyword>
<evidence type="ECO:0000313" key="25">
    <source>
        <dbReference type="Proteomes" id="UP001221642"/>
    </source>
</evidence>
<dbReference type="InterPro" id="IPR029016">
    <property type="entry name" value="GAF-like_dom_sf"/>
</dbReference>
<keyword evidence="8" id="KW-0547">Nucleotide-binding</keyword>
<dbReference type="EMBL" id="UGIX01000001">
    <property type="protein sequence ID" value="STP63874.1"/>
    <property type="molecule type" value="Genomic_DNA"/>
</dbReference>
<dbReference type="SUPFAM" id="SSF55874">
    <property type="entry name" value="ATPase domain of HSP90 chaperone/DNA topoisomerase II/histidine kinase"/>
    <property type="match status" value="1"/>
</dbReference>
<dbReference type="InterPro" id="IPR003018">
    <property type="entry name" value="GAF"/>
</dbReference>
<feature type="transmembrane region" description="Helical" evidence="14">
    <location>
        <begin position="151"/>
        <end position="173"/>
    </location>
</feature>
<sequence>MVELFILMMERVGLIILLAFLLVNVPYFKRVLLSREKMSSKVQLILIFGLFAIISNFTGIEIAKNQIVPNNLLTYLSSNASIANTRTLVIGVSGLVGGPIVGSAVGLIAGFHRVIQGGGHSFFYVPASLIVGLIAGFLGSRMAKQTVFPSAGFSAIVGACMEMIQMIFIFFFSGDLSDGATLVRFIALPMILLNSVGTFIFMSILTTTLKQEEQAKAVQTHDVLELAAETLPYFREGLNKNSSKKVAEIIKHYTKVSAISMTNSHQILAHVGAGSDHHIPELEVITELSREVLRTGRMTIAHAKEEVGCSDPNCPLQAAIVIPLFSHQQIVGTLKMYFTDPAQLTHVEEQLAEGLGTIFSSQIELGEAEVQSKLLKEAEIKSLQAQVNPHFFFNAINTISALMRKDSEKARKLLLQLSKYFRGNLQGAVQTTIPVSQELEQVKAYLSLEQARFPNRYQVTFDVEEAVASEKVPPYAIQVLVENTIKHAFGSRKENNQVRVVVKAKQHKLHVDVYDNGQGIPEERRLLLGKTTVTSEKGTGTALENLSRRMANLYGSEGCFLIENLETGGSHVHLEIPMEQEELDARINR</sequence>
<evidence type="ECO:0000259" key="15">
    <source>
        <dbReference type="SMART" id="SM00065"/>
    </source>
</evidence>
<reference evidence="17 22" key="1">
    <citation type="submission" date="2018-04" db="EMBL/GenBank/DDBJ databases">
        <authorList>
            <person name="Van Tyne D."/>
        </authorList>
    </citation>
    <scope>NUCLEOTIDE SEQUENCE [LARGE SCALE GENOMIC DNA]</scope>
    <source>
        <strain evidence="17 22">B2535</strain>
    </source>
</reference>
<feature type="transmembrane region" description="Helical" evidence="14">
    <location>
        <begin position="185"/>
        <end position="205"/>
    </location>
</feature>
<dbReference type="EC" id="2.7.13.3" evidence="3"/>
<evidence type="ECO:0000256" key="4">
    <source>
        <dbReference type="ARBA" id="ARBA00022475"/>
    </source>
</evidence>
<keyword evidence="4" id="KW-1003">Cell membrane</keyword>
<comment type="catalytic activity">
    <reaction evidence="1">
        <text>ATP + protein L-histidine = ADP + protein N-phospho-L-histidine.</text>
        <dbReference type="EC" id="2.7.13.3"/>
    </reaction>
</comment>
<evidence type="ECO:0000256" key="10">
    <source>
        <dbReference type="ARBA" id="ARBA00022840"/>
    </source>
</evidence>
<evidence type="ECO:0000313" key="20">
    <source>
        <dbReference type="EMBL" id="WEH22815.1"/>
    </source>
</evidence>
<evidence type="ECO:0000256" key="8">
    <source>
        <dbReference type="ARBA" id="ARBA00022741"/>
    </source>
</evidence>
<protein>
    <recommendedName>
        <fullName evidence="3">histidine kinase</fullName>
        <ecNumber evidence="3">2.7.13.3</ecNumber>
    </recommendedName>
</protein>
<evidence type="ECO:0000313" key="21">
    <source>
        <dbReference type="EMBL" id="WER42608.1"/>
    </source>
</evidence>
<organism evidence="18 24">
    <name type="scientific">Enterococcus faecalis</name>
    <name type="common">Streptococcus faecalis</name>
    <dbReference type="NCBI Taxonomy" id="1351"/>
    <lineage>
        <taxon>Bacteria</taxon>
        <taxon>Bacillati</taxon>
        <taxon>Bacillota</taxon>
        <taxon>Bacilli</taxon>
        <taxon>Lactobacillales</taxon>
        <taxon>Enterococcaceae</taxon>
        <taxon>Enterococcus</taxon>
    </lineage>
</organism>
<reference evidence="16" key="4">
    <citation type="journal article" date="2023" name="Pathogens">
        <title>Prevalence of Enterococcus spp. and the Whole-Genome Characteristics of Enterococcus faecium and Enterococcus faecalis Strains Isolated from Free-Living Birds in Poland.</title>
        <authorList>
            <person name="Kwit R."/>
            <person name="Zajac M."/>
            <person name="Smialowska-Weglinska A."/>
            <person name="Skarzynska M."/>
            <person name="Bomba A."/>
            <person name="Lalak A."/>
            <person name="Skrzypiec E."/>
            <person name="Wojdat D."/>
            <person name="Koza W."/>
            <person name="Mikos-Wojewoda E."/>
            <person name="Pasim P."/>
            <person name="Skora M."/>
            <person name="Polak M."/>
            <person name="Wiacek J."/>
            <person name="Wasyl D."/>
        </authorList>
    </citation>
    <scope>NUCLEOTIDE SEQUENCE</scope>
    <source>
        <strain evidence="16">691B_2</strain>
    </source>
</reference>
<evidence type="ECO:0000256" key="7">
    <source>
        <dbReference type="ARBA" id="ARBA00022692"/>
    </source>
</evidence>
<dbReference type="SUPFAM" id="SSF55781">
    <property type="entry name" value="GAF domain-like"/>
    <property type="match status" value="1"/>
</dbReference>
<evidence type="ECO:0000313" key="17">
    <source>
        <dbReference type="EMBL" id="PTN79157.1"/>
    </source>
</evidence>
<evidence type="ECO:0000313" key="22">
    <source>
        <dbReference type="Proteomes" id="UP000244140"/>
    </source>
</evidence>
<evidence type="ECO:0000313" key="23">
    <source>
        <dbReference type="Proteomes" id="UP000254396"/>
    </source>
</evidence>
<evidence type="ECO:0000256" key="3">
    <source>
        <dbReference type="ARBA" id="ARBA00012438"/>
    </source>
</evidence>
<dbReference type="SMR" id="A0A2T5D872"/>
<dbReference type="InterPro" id="IPR011620">
    <property type="entry name" value="Sig_transdc_His_kinase_LytS_TM"/>
</dbReference>
<dbReference type="Gene3D" id="3.30.450.40">
    <property type="match status" value="1"/>
</dbReference>
<reference evidence="16" key="7">
    <citation type="submission" date="2023-03" db="EMBL/GenBank/DDBJ databases">
        <authorList>
            <person name="Zajac M."/>
            <person name="Kwit R."/>
            <person name="Wasyl D."/>
        </authorList>
    </citation>
    <scope>NUCLEOTIDE SEQUENCE</scope>
    <source>
        <strain evidence="16">691B_2</strain>
    </source>
</reference>
<dbReference type="CDD" id="cd16957">
    <property type="entry name" value="HATPase_LytS-like"/>
    <property type="match status" value="1"/>
</dbReference>
<dbReference type="InterPro" id="IPR010559">
    <property type="entry name" value="Sig_transdc_His_kin_internal"/>
</dbReference>
<dbReference type="PANTHER" id="PTHR34220">
    <property type="entry name" value="SENSOR HISTIDINE KINASE YPDA"/>
    <property type="match status" value="1"/>
</dbReference>
<evidence type="ECO:0000256" key="5">
    <source>
        <dbReference type="ARBA" id="ARBA00022553"/>
    </source>
</evidence>
<dbReference type="PANTHER" id="PTHR34220:SF7">
    <property type="entry name" value="SENSOR HISTIDINE KINASE YPDA"/>
    <property type="match status" value="1"/>
</dbReference>
<feature type="transmembrane region" description="Helical" evidence="14">
    <location>
        <begin position="87"/>
        <end position="109"/>
    </location>
</feature>
<dbReference type="Proteomes" id="UP000275941">
    <property type="component" value="Unassembled WGS sequence"/>
</dbReference>
<dbReference type="Proteomes" id="UP001222182">
    <property type="component" value="Chromosome"/>
</dbReference>
<keyword evidence="11 14" id="KW-1133">Transmembrane helix</keyword>
<keyword evidence="12" id="KW-0902">Two-component regulatory system</keyword>
<gene>
    <name evidence="19" type="primary">ypdA_1</name>
    <name evidence="17" type="ORF">DAI13_15835</name>
    <name evidence="18" type="ORF">EGW70_09325</name>
    <name evidence="19" type="ORF">NCTC13379_00733</name>
    <name evidence="21" type="ORF">P0083_15000</name>
    <name evidence="20" type="ORF">P0D81_01965</name>
    <name evidence="16" type="ORF">P0E79_10590</name>
</gene>
<evidence type="ECO:0000256" key="2">
    <source>
        <dbReference type="ARBA" id="ARBA00004651"/>
    </source>
</evidence>
<dbReference type="Proteomes" id="UP001173174">
    <property type="component" value="Unassembled WGS sequence"/>
</dbReference>
<dbReference type="InterPro" id="IPR050640">
    <property type="entry name" value="Bact_2-comp_sensor_kinase"/>
</dbReference>
<dbReference type="Pfam" id="PF02518">
    <property type="entry name" value="HATPase_c"/>
    <property type="match status" value="1"/>
</dbReference>
<evidence type="ECO:0000256" key="13">
    <source>
        <dbReference type="ARBA" id="ARBA00023136"/>
    </source>
</evidence>